<sequence>MSNYNLNPELDERLRVSLANPGSFMEDLSLVYAFHQFPVLAPKSVFFVPIEDHKALPVFTTEEDLEVFLSELTDFETEWELHSLIEILDQLMETDIDILAINPKLPQDEDKGNTVYFGTPELMQFLIHYTEILNKVFSPENTSAEQREKYYFVPAFVTTTNQRTFPNLINQENEEYLPVFDNLDSLAKWHNEDYFSQAFKENNGQVLLLKLDELLKSDSETMNDLGKSLGITVNPLDFSQEEVQNSMVTWEELARD</sequence>
<evidence type="ECO:0000313" key="2">
    <source>
        <dbReference type="Proteomes" id="UP000028401"/>
    </source>
</evidence>
<dbReference type="Proteomes" id="UP000028401">
    <property type="component" value="Unassembled WGS sequence"/>
</dbReference>
<name>A0A084AED2_LACLC</name>
<dbReference type="RefSeq" id="WP_011835760.1">
    <property type="nucleotide sequence ID" value="NZ_AZSI01000003.1"/>
</dbReference>
<proteinExistence type="predicted"/>
<dbReference type="AlphaFoldDB" id="A0A084AED2"/>
<evidence type="ECO:0008006" key="3">
    <source>
        <dbReference type="Google" id="ProtNLM"/>
    </source>
</evidence>
<protein>
    <recommendedName>
        <fullName evidence="3">SseB protein N-terminal domain-containing protein</fullName>
    </recommendedName>
</protein>
<dbReference type="EMBL" id="AZSI01000003">
    <property type="protein sequence ID" value="KEY63661.1"/>
    <property type="molecule type" value="Genomic_DNA"/>
</dbReference>
<evidence type="ECO:0000313" key="1">
    <source>
        <dbReference type="EMBL" id="KEY63661.1"/>
    </source>
</evidence>
<dbReference type="PATRIC" id="fig|1415168.3.peg.117"/>
<gene>
    <name evidence="1" type="ORF">U725_00109</name>
</gene>
<comment type="caution">
    <text evidence="1">The sequence shown here is derived from an EMBL/GenBank/DDBJ whole genome shotgun (WGS) entry which is preliminary data.</text>
</comment>
<accession>A0A084AED2</accession>
<reference evidence="1 2" key="1">
    <citation type="submission" date="2014-06" db="EMBL/GenBank/DDBJ databases">
        <title>Draft genome sequence of the putrescine producing strain Lactococcus lactis subsp cremoris GE214.</title>
        <authorList>
            <person name="Ladero V."/>
            <person name="Linares D.M."/>
            <person name="del Rio B."/>
            <person name="Mayo B."/>
            <person name="Martin M.C."/>
            <person name="Fernandez M."/>
            <person name="Alvarez M.A."/>
        </authorList>
    </citation>
    <scope>NUCLEOTIDE SEQUENCE [LARGE SCALE GENOMIC DNA]</scope>
    <source>
        <strain evidence="1 2">GE214</strain>
    </source>
</reference>
<organism evidence="1 2">
    <name type="scientific">Lactococcus cremoris subsp. cremoris GE214</name>
    <dbReference type="NCBI Taxonomy" id="1415168"/>
    <lineage>
        <taxon>Bacteria</taxon>
        <taxon>Bacillati</taxon>
        <taxon>Bacillota</taxon>
        <taxon>Bacilli</taxon>
        <taxon>Lactobacillales</taxon>
        <taxon>Streptococcaceae</taxon>
        <taxon>Lactococcus</taxon>
        <taxon>Lactococcus cremoris subsp. cremoris</taxon>
    </lineage>
</organism>